<feature type="domain" description="Kinesin motor" evidence="9">
    <location>
        <begin position="6"/>
        <end position="329"/>
    </location>
</feature>
<dbReference type="GO" id="GO:0005737">
    <property type="term" value="C:cytoplasm"/>
    <property type="evidence" value="ECO:0007669"/>
    <property type="project" value="UniProtKB-SubCell"/>
</dbReference>
<evidence type="ECO:0000313" key="10">
    <source>
        <dbReference type="EMBL" id="CAD8150317.1"/>
    </source>
</evidence>
<evidence type="ECO:0000259" key="9">
    <source>
        <dbReference type="PROSITE" id="PS50067"/>
    </source>
</evidence>
<dbReference type="AlphaFoldDB" id="A0A8S1TES9"/>
<dbReference type="PROSITE" id="PS50067">
    <property type="entry name" value="KINESIN_MOTOR_2"/>
    <property type="match status" value="1"/>
</dbReference>
<dbReference type="PROSITE" id="PS00411">
    <property type="entry name" value="KINESIN_MOTOR_1"/>
    <property type="match status" value="1"/>
</dbReference>
<keyword evidence="5 8" id="KW-0175">Coiled coil</keyword>
<evidence type="ECO:0000256" key="3">
    <source>
        <dbReference type="ARBA" id="ARBA00022741"/>
    </source>
</evidence>
<sequence length="979" mass="113324">MKEGQNIKVVARLRPLNSLEMQQGGECCVTYNDKQITVTVGTNDKQDFTFDRIFGPDSEQADVFEEVGRPILDSVMNGYNGTIFAYGQTSSGKTFTMEGPDNPNERTKGLIPRVMTELFDVVHSKSDDLIYIVKVSFLEIYNEKIMDLLDTNKTNLKIKEDRLRGIFVQNLTEIKVESPEEMKQVMLTGSNNRTIAATRMNERSSRSHSLFQIQVSEKNIKTDSSKLSKLYFVDLAGSEKVAKTNVSGQQLEEAKNINKSLTCLGMVINALTSDKKEHIPYRDSKLTRILSESLGGNAKTTLVVACSMCSYNDKETLSTLRFGARAKAIKNKPTINAEKSAKELQALLDIAEQKILEQDEIINKLMEKVENNNTSVSFDKGNSNYGSQQNITQSKQHSSLQLLKEHKLVVNLQEELEFQKTEMAALQINYQSRIDELQDKIVKQKFNDEHLKQQLSECLKNNQKFIFENEQLKTQILENEQKLFDFRRALSSTKQDLDFFLANLNLKNQFNYCPSDSESTKDIFMTEQYDKDIEERTFQSIINFTETLTKLDSVLTKDLSSDQVVTQLANSQNKKKNVSFQLDSQPPSPKSNKLLDIDNFSFQTDEDELNIKFDENEQTLIKSTQENEEISDVEKLLAMLGDKMEDPHVLYQIQEVMSKLRRQLQIEQEKVQEIYQIMVTVKDQFSMYQIKEREKLQKLKLSYTQKKSEMAQSKQNLEKQLEDLTIDFQKYKYDSEKQQQFLTQINQQLMFTLETQKSYSSFNPLSREYQLECTVKQLMQERNEMHNSLLQTRQQLENAIKQKNSQAEEIIKLQKKIDTIELNKISFDSNSKGDSVEIQKKVPQRLKDGVSTKLLKMIMQGTLQDQKQFQDILNQKQSKQEPVQEKQAQQQMSFRKYITQAVSNKEMNRSLMISVQSLVHAPQFQKKLENAKEKIQRYSINLNNNQNKQAQHQTNFTNNQSMTLERPLLEEFQESYSPD</sequence>
<dbReference type="GO" id="GO:0003777">
    <property type="term" value="F:microtubule motor activity"/>
    <property type="evidence" value="ECO:0007669"/>
    <property type="project" value="InterPro"/>
</dbReference>
<keyword evidence="6 7" id="KW-0505">Motor protein</keyword>
<dbReference type="GO" id="GO:0051231">
    <property type="term" value="P:spindle elongation"/>
    <property type="evidence" value="ECO:0007669"/>
    <property type="project" value="TreeGrafter"/>
</dbReference>
<keyword evidence="11" id="KW-1185">Reference proteome</keyword>
<dbReference type="GO" id="GO:0005875">
    <property type="term" value="C:microtubule associated complex"/>
    <property type="evidence" value="ECO:0007669"/>
    <property type="project" value="TreeGrafter"/>
</dbReference>
<dbReference type="EMBL" id="CAJJDP010000023">
    <property type="protein sequence ID" value="CAD8150317.1"/>
    <property type="molecule type" value="Genomic_DNA"/>
</dbReference>
<keyword evidence="4 6" id="KW-0067">ATP-binding</keyword>
<keyword evidence="2" id="KW-0963">Cytoplasm</keyword>
<dbReference type="PANTHER" id="PTHR47969:SF15">
    <property type="entry name" value="CHROMOSOME-ASSOCIATED KINESIN KIF4A-RELATED"/>
    <property type="match status" value="1"/>
</dbReference>
<dbReference type="GO" id="GO:0008017">
    <property type="term" value="F:microtubule binding"/>
    <property type="evidence" value="ECO:0007669"/>
    <property type="project" value="InterPro"/>
</dbReference>
<name>A0A8S1TES9_PAROT</name>
<keyword evidence="3 6" id="KW-0547">Nucleotide-binding</keyword>
<feature type="binding site" evidence="6">
    <location>
        <begin position="87"/>
        <end position="94"/>
    </location>
    <ligand>
        <name>ATP</name>
        <dbReference type="ChEBI" id="CHEBI:30616"/>
    </ligand>
</feature>
<evidence type="ECO:0000256" key="8">
    <source>
        <dbReference type="SAM" id="Coils"/>
    </source>
</evidence>
<dbReference type="InterPro" id="IPR001752">
    <property type="entry name" value="Kinesin_motor_dom"/>
</dbReference>
<evidence type="ECO:0000256" key="4">
    <source>
        <dbReference type="ARBA" id="ARBA00022840"/>
    </source>
</evidence>
<feature type="coiled-coil region" evidence="8">
    <location>
        <begin position="775"/>
        <end position="823"/>
    </location>
</feature>
<dbReference type="OMA" id="GDKMEDP"/>
<proteinExistence type="inferred from homology"/>
<comment type="similarity">
    <text evidence="6 7">Belongs to the TRAFAC class myosin-kinesin ATPase superfamily. Kinesin family.</text>
</comment>
<evidence type="ECO:0000313" key="11">
    <source>
        <dbReference type="Proteomes" id="UP000683925"/>
    </source>
</evidence>
<comment type="caution">
    <text evidence="10">The sequence shown here is derived from an EMBL/GenBank/DDBJ whole genome shotgun (WGS) entry which is preliminary data.</text>
</comment>
<dbReference type="FunFam" id="3.40.850.10:FF:000222">
    <property type="entry name" value="Kinesin-like protein"/>
    <property type="match status" value="1"/>
</dbReference>
<dbReference type="CDD" id="cd01369">
    <property type="entry name" value="KISc_KHC_KIF5"/>
    <property type="match status" value="1"/>
</dbReference>
<feature type="coiled-coil region" evidence="8">
    <location>
        <begin position="650"/>
        <end position="734"/>
    </location>
</feature>
<reference evidence="10" key="1">
    <citation type="submission" date="2021-01" db="EMBL/GenBank/DDBJ databases">
        <authorList>
            <consortium name="Genoscope - CEA"/>
            <person name="William W."/>
        </authorList>
    </citation>
    <scope>NUCLEOTIDE SEQUENCE</scope>
</reference>
<dbReference type="GO" id="GO:0007052">
    <property type="term" value="P:mitotic spindle organization"/>
    <property type="evidence" value="ECO:0007669"/>
    <property type="project" value="TreeGrafter"/>
</dbReference>
<dbReference type="OrthoDB" id="297533at2759"/>
<dbReference type="SMART" id="SM00129">
    <property type="entry name" value="KISc"/>
    <property type="match status" value="1"/>
</dbReference>
<evidence type="ECO:0000256" key="1">
    <source>
        <dbReference type="ARBA" id="ARBA00004496"/>
    </source>
</evidence>
<organism evidence="10 11">
    <name type="scientific">Paramecium octaurelia</name>
    <dbReference type="NCBI Taxonomy" id="43137"/>
    <lineage>
        <taxon>Eukaryota</taxon>
        <taxon>Sar</taxon>
        <taxon>Alveolata</taxon>
        <taxon>Ciliophora</taxon>
        <taxon>Intramacronucleata</taxon>
        <taxon>Oligohymenophorea</taxon>
        <taxon>Peniculida</taxon>
        <taxon>Parameciidae</taxon>
        <taxon>Paramecium</taxon>
    </lineage>
</organism>
<keyword evidence="7" id="KW-0493">Microtubule</keyword>
<evidence type="ECO:0000256" key="2">
    <source>
        <dbReference type="ARBA" id="ARBA00022490"/>
    </source>
</evidence>
<feature type="coiled-coil region" evidence="8">
    <location>
        <begin position="921"/>
        <end position="948"/>
    </location>
</feature>
<accession>A0A8S1TES9</accession>
<dbReference type="InterPro" id="IPR027640">
    <property type="entry name" value="Kinesin-like_fam"/>
</dbReference>
<dbReference type="GO" id="GO:0007018">
    <property type="term" value="P:microtubule-based movement"/>
    <property type="evidence" value="ECO:0007669"/>
    <property type="project" value="InterPro"/>
</dbReference>
<comment type="subcellular location">
    <subcellularLocation>
        <location evidence="1">Cytoplasm</location>
    </subcellularLocation>
</comment>
<evidence type="ECO:0000256" key="6">
    <source>
        <dbReference type="PROSITE-ProRule" id="PRU00283"/>
    </source>
</evidence>
<dbReference type="Proteomes" id="UP000683925">
    <property type="component" value="Unassembled WGS sequence"/>
</dbReference>
<dbReference type="GO" id="GO:0005524">
    <property type="term" value="F:ATP binding"/>
    <property type="evidence" value="ECO:0007669"/>
    <property type="project" value="UniProtKB-UniRule"/>
</dbReference>
<gene>
    <name evidence="10" type="ORF">POCTA_138.1.T0230272</name>
</gene>
<evidence type="ECO:0000256" key="5">
    <source>
        <dbReference type="ARBA" id="ARBA00023054"/>
    </source>
</evidence>
<dbReference type="GO" id="GO:0005874">
    <property type="term" value="C:microtubule"/>
    <property type="evidence" value="ECO:0007669"/>
    <property type="project" value="UniProtKB-KW"/>
</dbReference>
<dbReference type="Pfam" id="PF00225">
    <property type="entry name" value="Kinesin"/>
    <property type="match status" value="1"/>
</dbReference>
<dbReference type="InterPro" id="IPR019821">
    <property type="entry name" value="Kinesin_motor_CS"/>
</dbReference>
<feature type="coiled-coil region" evidence="8">
    <location>
        <begin position="334"/>
        <end position="368"/>
    </location>
</feature>
<evidence type="ECO:0000256" key="7">
    <source>
        <dbReference type="RuleBase" id="RU000394"/>
    </source>
</evidence>
<dbReference type="PANTHER" id="PTHR47969">
    <property type="entry name" value="CHROMOSOME-ASSOCIATED KINESIN KIF4A-RELATED"/>
    <property type="match status" value="1"/>
</dbReference>
<protein>
    <recommendedName>
        <fullName evidence="7">Kinesin-like protein</fullName>
    </recommendedName>
</protein>